<evidence type="ECO:0000256" key="4">
    <source>
        <dbReference type="ARBA" id="ARBA00022723"/>
    </source>
</evidence>
<dbReference type="InterPro" id="IPR001590">
    <property type="entry name" value="Peptidase_M12B"/>
</dbReference>
<dbReference type="SUPFAM" id="SSF55486">
    <property type="entry name" value="Metalloproteases ('zincins'), catalytic domain"/>
    <property type="match status" value="1"/>
</dbReference>
<evidence type="ECO:0000256" key="10">
    <source>
        <dbReference type="ARBA" id="ARBA00036804"/>
    </source>
</evidence>
<dbReference type="Ensembl" id="ENSEBUT00000017018.1">
    <property type="protein sequence ID" value="ENSEBUP00000016442.1"/>
    <property type="gene ID" value="ENSEBUG00000010312.1"/>
</dbReference>
<dbReference type="GO" id="GO:0046872">
    <property type="term" value="F:metal ion binding"/>
    <property type="evidence" value="ECO:0007669"/>
    <property type="project" value="UniProtKB-KW"/>
</dbReference>
<feature type="binding site" evidence="16">
    <location>
        <position position="349"/>
    </location>
    <ligand>
        <name>Ca(2+)</name>
        <dbReference type="ChEBI" id="CHEBI:29108"/>
        <label>1</label>
    </ligand>
</feature>
<dbReference type="GO" id="GO:0030198">
    <property type="term" value="P:extracellular matrix organization"/>
    <property type="evidence" value="ECO:0007669"/>
    <property type="project" value="InterPro"/>
</dbReference>
<evidence type="ECO:0000256" key="15">
    <source>
        <dbReference type="PIRSR" id="PIRSR613273-1"/>
    </source>
</evidence>
<dbReference type="Gene3D" id="3.40.390.10">
    <property type="entry name" value="Collagenase (Catalytic Domain)"/>
    <property type="match status" value="1"/>
</dbReference>
<dbReference type="Pfam" id="PF01421">
    <property type="entry name" value="Reprolysin"/>
    <property type="match status" value="1"/>
</dbReference>
<feature type="binding site" evidence="16 18">
    <location>
        <position position="409"/>
    </location>
    <ligand>
        <name>Zn(2+)</name>
        <dbReference type="ChEBI" id="CHEBI:29105"/>
        <note>catalytic</note>
    </ligand>
</feature>
<dbReference type="GeneTree" id="ENSGT00940000160966"/>
<evidence type="ECO:0000313" key="21">
    <source>
        <dbReference type="Ensembl" id="ENSEBUP00000016442.1"/>
    </source>
</evidence>
<feature type="binding site" evidence="16 18">
    <location>
        <position position="403"/>
    </location>
    <ligand>
        <name>Zn(2+)</name>
        <dbReference type="ChEBI" id="CHEBI:29105"/>
        <note>catalytic</note>
    </ligand>
</feature>
<dbReference type="PANTHER" id="PTHR13723">
    <property type="entry name" value="ADAMTS A DISINTEGRIN AND METALLOPROTEASE WITH THROMBOSPONDIN MOTIFS PROTEASE"/>
    <property type="match status" value="1"/>
</dbReference>
<feature type="disulfide bond" evidence="17">
    <location>
        <begin position="360"/>
        <end position="365"/>
    </location>
</feature>
<dbReference type="EC" id="3.4.24.82" evidence="12"/>
<dbReference type="InterPro" id="IPR036383">
    <property type="entry name" value="TSP1_rpt_sf"/>
</dbReference>
<feature type="disulfide bond" evidence="17">
    <location>
        <begin position="501"/>
        <end position="526"/>
    </location>
</feature>
<keyword evidence="22" id="KW-1185">Reference proteome</keyword>
<reference evidence="21" key="2">
    <citation type="submission" date="2025-09" db="UniProtKB">
        <authorList>
            <consortium name="Ensembl"/>
        </authorList>
    </citation>
    <scope>IDENTIFICATION</scope>
</reference>
<feature type="disulfide bond" evidence="17">
    <location>
        <begin position="539"/>
        <end position="550"/>
    </location>
</feature>
<dbReference type="InterPro" id="IPR041645">
    <property type="entry name" value="ADAMTS_CR_2"/>
</dbReference>
<keyword evidence="7" id="KW-0482">Metalloprotease</keyword>
<feature type="disulfide bond" evidence="17">
    <location>
        <begin position="578"/>
        <end position="616"/>
    </location>
</feature>
<feature type="disulfide bond" evidence="17">
    <location>
        <begin position="331"/>
        <end position="383"/>
    </location>
</feature>
<evidence type="ECO:0000256" key="16">
    <source>
        <dbReference type="PIRSR" id="PIRSR613273-2"/>
    </source>
</evidence>
<dbReference type="InterPro" id="IPR013273">
    <property type="entry name" value="ADAMTS/ADAMTS-like"/>
</dbReference>
<protein>
    <recommendedName>
        <fullName evidence="13">A disintegrin and metalloproteinase with thrombospondin motifs 4</fullName>
        <ecNumber evidence="12">3.4.24.82</ecNumber>
    </recommendedName>
    <alternativeName>
        <fullName evidence="14">Aggrecanase-1</fullName>
    </alternativeName>
</protein>
<dbReference type="AlphaFoldDB" id="A0A8C4QJI9"/>
<evidence type="ECO:0000256" key="9">
    <source>
        <dbReference type="ARBA" id="ARBA00023180"/>
    </source>
</evidence>
<proteinExistence type="predicted"/>
<evidence type="ECO:0000256" key="7">
    <source>
        <dbReference type="ARBA" id="ARBA00023049"/>
    </source>
</evidence>
<feature type="disulfide bond" evidence="17">
    <location>
        <begin position="377"/>
        <end position="466"/>
    </location>
</feature>
<evidence type="ECO:0000256" key="1">
    <source>
        <dbReference type="ARBA" id="ARBA00004613"/>
    </source>
</evidence>
<feature type="disulfide bond" evidence="17">
    <location>
        <begin position="574"/>
        <end position="611"/>
    </location>
</feature>
<feature type="binding site" evidence="16 18">
    <location>
        <position position="399"/>
    </location>
    <ligand>
        <name>Zn(2+)</name>
        <dbReference type="ChEBI" id="CHEBI:29105"/>
        <note>catalytic</note>
    </ligand>
</feature>
<dbReference type="Proteomes" id="UP000694388">
    <property type="component" value="Unplaced"/>
</dbReference>
<feature type="disulfide bond" evidence="17">
    <location>
        <begin position="508"/>
        <end position="545"/>
    </location>
</feature>
<keyword evidence="16" id="KW-0106">Calcium</keyword>
<dbReference type="GO" id="GO:0006508">
    <property type="term" value="P:proteolysis"/>
    <property type="evidence" value="ECO:0007669"/>
    <property type="project" value="UniProtKB-KW"/>
</dbReference>
<dbReference type="SMART" id="SM00209">
    <property type="entry name" value="TSP1"/>
    <property type="match status" value="1"/>
</dbReference>
<evidence type="ECO:0000313" key="22">
    <source>
        <dbReference type="Proteomes" id="UP000694388"/>
    </source>
</evidence>
<evidence type="ECO:0000256" key="12">
    <source>
        <dbReference type="ARBA" id="ARBA00039064"/>
    </source>
</evidence>
<keyword evidence="5" id="KW-0378">Hydrolase</keyword>
<evidence type="ECO:0000256" key="13">
    <source>
        <dbReference type="ARBA" id="ARBA00040099"/>
    </source>
</evidence>
<comment type="cofactor">
    <cofactor evidence="16">
        <name>Zn(2+)</name>
        <dbReference type="ChEBI" id="CHEBI:29105"/>
    </cofactor>
    <text evidence="16">Binds 1 zinc ion per subunit.</text>
</comment>
<feature type="domain" description="Peptidase M12B" evidence="20">
    <location>
        <begin position="256"/>
        <end position="471"/>
    </location>
</feature>
<sequence length="834" mass="91252">MDLSNQPLNYLLNPQQLDPHLCLFSGSVRSCPICPKIGHASVSICGALTGFISSRGQEMGIGPFSVCASQYHGPCVHRLTFAGDWESSNSSERFEDLLMSSGAKGNTESEQQVSEDQLKNSARHTLHESPWSFPNEQSREEESTEVQQIMNHHETEKSQKIPQKRKPTKWILDNTKLGATFETAESGDHLKSTWGEENENKVKDMIDMTPTKKTSLLAESGANFRSNKRSFLKSRTDVQTTWDTARRAKRFVSRPRHLKVVLVMDDSMRQEYDVQAEAYVLTMGARAARVIADGSLENKVVVSGKEKMVKDYGIGGKRQKESAAMLLKSFCDWQKHLNEAHPHLQRQHDAAVLITRKNLCGSQDCETLGMAEVGTVCNPNRSCAVVEDDGVNTALAIAHELGHLLGLPHDESEQCQRLLSLPVPTSSGVQGHVMGETLRSVSMDKPWSQCSARHLMDFFDAGHGKCLRQRPSSQPLSPNPGWTLDLNFQCQAQFGKGWVHCSRVGSSCAVLWCTQSLGTGTEPGSCRSRGAPWADGSSCGPNHACLHSRCVQKSKHHQVPIAGGWAPWAAWGPCSRSCNAGVQEARRTCTRPTPRAGGDFCRGRQLRMRSCNTKPCPNALSFREEQCSAFNQRLLSPMGDLRALNGMPNSWTPKYTGVPAEDHCKLVCQGSGTNFYAILKPRVFDGTPCGPTVPGVCVRGRCRPAGCDGVLGSRVRLDRCGVCGGDGSGCVRVSLSFNQVKVGYNSMTMIPAGATGLDIRQRGRSSGGKAPPMVFLAISKGEDKTESKSVISGVNEKKEKRQVVLYYIKANGMFSTPQVQAVGPWSRLNIISKG</sequence>
<keyword evidence="9" id="KW-0325">Glycoprotein</keyword>
<comment type="catalytic activity">
    <reaction evidence="10">
        <text>Glutamyl endopeptidase. Bonds cleaved include 370-Thr-Glu-Gly-Glu-|-Ala-Arg-Gly-Ser-377 in the interglobular domain of mammalian aggrecan.</text>
        <dbReference type="EC" id="3.4.24.82"/>
    </reaction>
</comment>
<evidence type="ECO:0000256" key="2">
    <source>
        <dbReference type="ARBA" id="ARBA00022525"/>
    </source>
</evidence>
<dbReference type="PANTHER" id="PTHR13723:SF38">
    <property type="entry name" value="A DISINTEGRIN AND METALLOPROTEINASE WITH THROMBOSPONDIN MOTIFS 4"/>
    <property type="match status" value="1"/>
</dbReference>
<dbReference type="InterPro" id="IPR045371">
    <property type="entry name" value="ADAMTS_CR_3"/>
</dbReference>
<evidence type="ECO:0000256" key="6">
    <source>
        <dbReference type="ARBA" id="ARBA00022833"/>
    </source>
</evidence>
<evidence type="ECO:0000256" key="8">
    <source>
        <dbReference type="ARBA" id="ARBA00023157"/>
    </source>
</evidence>
<organism evidence="21 22">
    <name type="scientific">Eptatretus burgeri</name>
    <name type="common">Inshore hagfish</name>
    <dbReference type="NCBI Taxonomy" id="7764"/>
    <lineage>
        <taxon>Eukaryota</taxon>
        <taxon>Metazoa</taxon>
        <taxon>Chordata</taxon>
        <taxon>Craniata</taxon>
        <taxon>Vertebrata</taxon>
        <taxon>Cyclostomata</taxon>
        <taxon>Myxini</taxon>
        <taxon>Myxiniformes</taxon>
        <taxon>Myxinidae</taxon>
        <taxon>Eptatretinae</taxon>
        <taxon>Eptatretus</taxon>
    </lineage>
</organism>
<keyword evidence="3" id="KW-0645">Protease</keyword>
<keyword evidence="2" id="KW-0964">Secreted</keyword>
<evidence type="ECO:0000259" key="20">
    <source>
        <dbReference type="PROSITE" id="PS50215"/>
    </source>
</evidence>
<feature type="compositionally biased region" description="Polar residues" evidence="19">
    <location>
        <begin position="103"/>
        <end position="115"/>
    </location>
</feature>
<evidence type="ECO:0000256" key="17">
    <source>
        <dbReference type="PIRSR" id="PIRSR613273-3"/>
    </source>
</evidence>
<evidence type="ECO:0000256" key="3">
    <source>
        <dbReference type="ARBA" id="ARBA00022670"/>
    </source>
</evidence>
<dbReference type="Gene3D" id="3.40.1620.60">
    <property type="match status" value="1"/>
</dbReference>
<evidence type="ECO:0000256" key="5">
    <source>
        <dbReference type="ARBA" id="ARBA00022801"/>
    </source>
</evidence>
<dbReference type="GO" id="GO:0004222">
    <property type="term" value="F:metalloendopeptidase activity"/>
    <property type="evidence" value="ECO:0007669"/>
    <property type="project" value="InterPro"/>
</dbReference>
<keyword evidence="8 17" id="KW-1015">Disulfide bond</keyword>
<feature type="binding site" evidence="16">
    <location>
        <position position="466"/>
    </location>
    <ligand>
        <name>Ca(2+)</name>
        <dbReference type="ChEBI" id="CHEBI:29108"/>
        <label>1</label>
    </ligand>
</feature>
<dbReference type="Pfam" id="PF19236">
    <property type="entry name" value="ADAMTS_CR_3"/>
    <property type="match status" value="1"/>
</dbReference>
<reference evidence="21" key="1">
    <citation type="submission" date="2025-08" db="UniProtKB">
        <authorList>
            <consortium name="Ensembl"/>
        </authorList>
    </citation>
    <scope>IDENTIFICATION</scope>
</reference>
<dbReference type="GO" id="GO:0005576">
    <property type="term" value="C:extracellular region"/>
    <property type="evidence" value="ECO:0007669"/>
    <property type="project" value="UniProtKB-SubCell"/>
</dbReference>
<comment type="subunit">
    <text evidence="11">Interacts with SRPX2.</text>
</comment>
<dbReference type="SUPFAM" id="SSF82895">
    <property type="entry name" value="TSP-1 type 1 repeat"/>
    <property type="match status" value="1"/>
</dbReference>
<keyword evidence="4 16" id="KW-0479">Metal-binding</keyword>
<dbReference type="Pfam" id="PF17771">
    <property type="entry name" value="ADAMTS_CR_2"/>
    <property type="match status" value="1"/>
</dbReference>
<dbReference type="PROSITE" id="PS50092">
    <property type="entry name" value="TSP1"/>
    <property type="match status" value="1"/>
</dbReference>
<evidence type="ECO:0000256" key="18">
    <source>
        <dbReference type="PROSITE-ProRule" id="PRU00276"/>
    </source>
</evidence>
<feature type="disulfide bond" evidence="17">
    <location>
        <begin position="415"/>
        <end position="450"/>
    </location>
</feature>
<accession>A0A8C4QJI9</accession>
<dbReference type="InterPro" id="IPR024079">
    <property type="entry name" value="MetalloPept_cat_dom_sf"/>
</dbReference>
<feature type="region of interest" description="Disordered" evidence="19">
    <location>
        <begin position="102"/>
        <end position="165"/>
    </location>
</feature>
<dbReference type="InterPro" id="IPR000884">
    <property type="entry name" value="TSP1_rpt"/>
</dbReference>
<name>A0A8C4QJI9_EPTBU</name>
<feature type="active site" evidence="15 18">
    <location>
        <position position="400"/>
    </location>
</feature>
<dbReference type="FunFam" id="2.20.100.10:FF:000001">
    <property type="entry name" value="semaphorin-5A isoform X1"/>
    <property type="match status" value="1"/>
</dbReference>
<dbReference type="Pfam" id="PF00090">
    <property type="entry name" value="TSP_1"/>
    <property type="match status" value="1"/>
</dbReference>
<evidence type="ECO:0000256" key="11">
    <source>
        <dbReference type="ARBA" id="ARBA00038607"/>
    </source>
</evidence>
<dbReference type="PRINTS" id="PR01857">
    <property type="entry name" value="ADAMTSFAMILY"/>
</dbReference>
<dbReference type="InterPro" id="IPR050439">
    <property type="entry name" value="ADAMTS_ADAMTS-like"/>
</dbReference>
<comment type="subcellular location">
    <subcellularLocation>
        <location evidence="1">Secreted</location>
    </subcellularLocation>
</comment>
<dbReference type="Gene3D" id="2.60.120.830">
    <property type="match status" value="1"/>
</dbReference>
<evidence type="ECO:0000256" key="14">
    <source>
        <dbReference type="ARBA" id="ARBA00043252"/>
    </source>
</evidence>
<feature type="disulfide bond" evidence="17">
    <location>
        <begin position="490"/>
        <end position="513"/>
    </location>
</feature>
<dbReference type="PROSITE" id="PS50215">
    <property type="entry name" value="ADAM_MEPRO"/>
    <property type="match status" value="1"/>
</dbReference>
<dbReference type="Gene3D" id="2.20.100.10">
    <property type="entry name" value="Thrombospondin type-1 (TSP1) repeat"/>
    <property type="match status" value="1"/>
</dbReference>
<evidence type="ECO:0000256" key="19">
    <source>
        <dbReference type="SAM" id="MobiDB-lite"/>
    </source>
</evidence>
<feature type="disulfide bond" evidence="17">
    <location>
        <begin position="589"/>
        <end position="601"/>
    </location>
</feature>
<comment type="caution">
    <text evidence="18">Lacks conserved residue(s) required for the propagation of feature annotation.</text>
</comment>
<dbReference type="GO" id="GO:0031012">
    <property type="term" value="C:extracellular matrix"/>
    <property type="evidence" value="ECO:0007669"/>
    <property type="project" value="TreeGrafter"/>
</dbReference>
<keyword evidence="6 16" id="KW-0862">Zinc</keyword>